<reference evidence="3 4" key="1">
    <citation type="submission" date="2015-07" db="EMBL/GenBank/DDBJ databases">
        <title>Isolation and Genomic Characterization of a Novel Halophilic Metal-Reducing Deltaproteobacterium from the Deep Subsurface.</title>
        <authorList>
            <person name="Badalamenti J.P."/>
            <person name="Summers Z.M."/>
            <person name="Gralnick J.A."/>
            <person name="Bond D.R."/>
        </authorList>
    </citation>
    <scope>NUCLEOTIDE SEQUENCE [LARGE SCALE GENOMIC DNA]</scope>
    <source>
        <strain evidence="3 4">WTL</strain>
    </source>
</reference>
<dbReference type="InterPro" id="IPR003746">
    <property type="entry name" value="DUF167"/>
</dbReference>
<comment type="similarity">
    <text evidence="1 2">Belongs to the UPF0235 family.</text>
</comment>
<dbReference type="InterPro" id="IPR036591">
    <property type="entry name" value="YggU-like_sf"/>
</dbReference>
<sequence>MAPWLHAAEGGVTIDLFVQPRASKNQIVGVQGDELKVRLTSPPVDGAANKLCGEYFAKLFGVAKGEVTLVAGERSRHKRLLVRGMTVDEVLRAVDIP</sequence>
<gene>
    <name evidence="3" type="ORF">DSOUD_2464</name>
</gene>
<dbReference type="EMBL" id="CP010802">
    <property type="protein sequence ID" value="ALC17217.1"/>
    <property type="molecule type" value="Genomic_DNA"/>
</dbReference>
<accession>A0A0M4DAM3</accession>
<dbReference type="OrthoDB" id="9800587at2"/>
<dbReference type="SMART" id="SM01152">
    <property type="entry name" value="DUF167"/>
    <property type="match status" value="1"/>
</dbReference>
<evidence type="ECO:0000256" key="1">
    <source>
        <dbReference type="ARBA" id="ARBA00010364"/>
    </source>
</evidence>
<name>A0A0M4DAM3_9BACT</name>
<dbReference type="Proteomes" id="UP000057158">
    <property type="component" value="Chromosome"/>
</dbReference>
<dbReference type="PATRIC" id="fig|1603606.3.peg.2663"/>
<dbReference type="KEGG" id="des:DSOUD_2464"/>
<dbReference type="HAMAP" id="MF_00634">
    <property type="entry name" value="UPF0235"/>
    <property type="match status" value="1"/>
</dbReference>
<dbReference type="PANTHER" id="PTHR13420:SF7">
    <property type="entry name" value="UPF0235 PROTEIN C15ORF40"/>
    <property type="match status" value="1"/>
</dbReference>
<protein>
    <recommendedName>
        <fullName evidence="2">UPF0235 protein DSOUD_2464</fullName>
    </recommendedName>
</protein>
<dbReference type="Pfam" id="PF02594">
    <property type="entry name" value="DUF167"/>
    <property type="match status" value="1"/>
</dbReference>
<dbReference type="Gene3D" id="3.30.1200.10">
    <property type="entry name" value="YggU-like"/>
    <property type="match status" value="1"/>
</dbReference>
<dbReference type="STRING" id="1603606.DSOUD_2464"/>
<dbReference type="AlphaFoldDB" id="A0A0M4DAM3"/>
<evidence type="ECO:0000313" key="4">
    <source>
        <dbReference type="Proteomes" id="UP000057158"/>
    </source>
</evidence>
<dbReference type="PANTHER" id="PTHR13420">
    <property type="entry name" value="UPF0235 PROTEIN C15ORF40"/>
    <property type="match status" value="1"/>
</dbReference>
<dbReference type="GO" id="GO:0005737">
    <property type="term" value="C:cytoplasm"/>
    <property type="evidence" value="ECO:0007669"/>
    <property type="project" value="TreeGrafter"/>
</dbReference>
<dbReference type="RefSeq" id="WP_053551246.1">
    <property type="nucleotide sequence ID" value="NZ_CP010802.1"/>
</dbReference>
<evidence type="ECO:0000313" key="3">
    <source>
        <dbReference type="EMBL" id="ALC17217.1"/>
    </source>
</evidence>
<dbReference type="SUPFAM" id="SSF69786">
    <property type="entry name" value="YggU-like"/>
    <property type="match status" value="1"/>
</dbReference>
<organism evidence="3 4">
    <name type="scientific">Desulfuromonas soudanensis</name>
    <dbReference type="NCBI Taxonomy" id="1603606"/>
    <lineage>
        <taxon>Bacteria</taxon>
        <taxon>Pseudomonadati</taxon>
        <taxon>Thermodesulfobacteriota</taxon>
        <taxon>Desulfuromonadia</taxon>
        <taxon>Desulfuromonadales</taxon>
        <taxon>Desulfuromonadaceae</taxon>
        <taxon>Desulfuromonas</taxon>
    </lineage>
</organism>
<proteinExistence type="inferred from homology"/>
<evidence type="ECO:0000256" key="2">
    <source>
        <dbReference type="HAMAP-Rule" id="MF_00634"/>
    </source>
</evidence>
<dbReference type="NCBIfam" id="TIGR00251">
    <property type="entry name" value="DUF167 family protein"/>
    <property type="match status" value="1"/>
</dbReference>
<keyword evidence="4" id="KW-1185">Reference proteome</keyword>